<reference evidence="1" key="1">
    <citation type="submission" date="2020-05" db="EMBL/GenBank/DDBJ databases">
        <title>Mycena genomes resolve the evolution of fungal bioluminescence.</title>
        <authorList>
            <person name="Tsai I.J."/>
        </authorList>
    </citation>
    <scope>NUCLEOTIDE SEQUENCE</scope>
    <source>
        <strain evidence="1">171206Taipei</strain>
    </source>
</reference>
<name>A0A8H6SGY9_9AGAR</name>
<keyword evidence="2" id="KW-1185">Reference proteome</keyword>
<dbReference type="RefSeq" id="XP_037218008.1">
    <property type="nucleotide sequence ID" value="XM_037364766.1"/>
</dbReference>
<gene>
    <name evidence="1" type="ORF">MIND_00809100</name>
</gene>
<accession>A0A8H6SGY9</accession>
<dbReference type="Proteomes" id="UP000636479">
    <property type="component" value="Unassembled WGS sequence"/>
</dbReference>
<organism evidence="1 2">
    <name type="scientific">Mycena indigotica</name>
    <dbReference type="NCBI Taxonomy" id="2126181"/>
    <lineage>
        <taxon>Eukaryota</taxon>
        <taxon>Fungi</taxon>
        <taxon>Dikarya</taxon>
        <taxon>Basidiomycota</taxon>
        <taxon>Agaricomycotina</taxon>
        <taxon>Agaricomycetes</taxon>
        <taxon>Agaricomycetidae</taxon>
        <taxon>Agaricales</taxon>
        <taxon>Marasmiineae</taxon>
        <taxon>Mycenaceae</taxon>
        <taxon>Mycena</taxon>
    </lineage>
</organism>
<evidence type="ECO:0000313" key="2">
    <source>
        <dbReference type="Proteomes" id="UP000636479"/>
    </source>
</evidence>
<proteinExistence type="predicted"/>
<dbReference type="EMBL" id="JACAZF010000007">
    <property type="protein sequence ID" value="KAF7298620.1"/>
    <property type="molecule type" value="Genomic_DNA"/>
</dbReference>
<dbReference type="GeneID" id="59347282"/>
<evidence type="ECO:0000313" key="1">
    <source>
        <dbReference type="EMBL" id="KAF7298620.1"/>
    </source>
</evidence>
<dbReference type="AlphaFoldDB" id="A0A8H6SGY9"/>
<comment type="caution">
    <text evidence="1">The sequence shown here is derived from an EMBL/GenBank/DDBJ whole genome shotgun (WGS) entry which is preliminary data.</text>
</comment>
<sequence>MPFHPSLAAQLRVRFPSLFPPGATFYGFELNNNGWSPLLSRLCARLARMPSPKPFMVIQEKHGFLQVAFDEGDDEDDYAEYVQSDAGSYRSDDDRLEDVRDDVLTTLSNTLSEHLPGHTLYAGNAEESGNTLVEVDDDSTEAFHVVEMAEQESLLLCARCGEDGRMAIADATQWMQVMCPECLDMKNADGERHSWDAPDWDDSDPESV</sequence>
<protein>
    <submittedName>
        <fullName evidence="1">Uncharacterized protein</fullName>
    </submittedName>
</protein>